<sequence length="853" mass="96633">MLTNWFHRKRRDGSLTRQALAKIVLGVTLVIIASTALSYLYIWSLLENLTKKKLNQYIVERTKREETLFELAQDNIELVKQVCIRQLNMTSAEDYSEQYNELFVEYPDGVTRNRPKYPYDQYAALFLDDDTEVTPDVQRRAVITFDLATHYGRAWNNRFPNLYFLAPENFSMGYWPTFNWPAEATPDVDETEEEYFYLSTPAYNPQRETVWTGVYIDPVAREWLVSVISPIYIDDQHVLTVGQDVPLDDLISRTINQTLEGTYNIIFRGDGRLIAHPDFKEEIIQSEGQLTLSEAGDENLEEIFRLIKAKDNLPLVINNKSGHEFLAVTRITGPGWYFVTVFPKSILSKQASNIAAFVLILGITVLVLELIILFRVLNRDIALPLRRLITATSQIAADNLDVDIDDSKSNELGRLATSFKEMAEKLKSSFKALEDINSELEVRVEERTKELQTAKEEADSANRAKSKFIANISHELRTPLNAILGMTEGLQERAFGEVDEQQLEALQTIENSGNHLLELINDILDIAKIESGRMELRYAPVSIAHLCQVSVGFVKHAVLKKHIQLETRLSSNLPDLLVDEHRIRQVLINLLNNAFKFTPEGGRITLTAEHLQQEVFDSGDIDYSRGHFLRISVIDSGIGIAPEDLGKIFQPFIQIDSALNRRYTGTGLGLALIKRIVELHGGKVGVTSQLGVGSCFTIDLPCTKPMMSAQSYNYVDVTDIASSQSYENASPLILMVEDEETSTSSVLDYLETRGYRVVATGNNYQTIAEIARIENPDLVLIDIQVLRPDKLERIRQLRYELDLGDMPIVVLAPKPTSETDDRYLAVGVDEYLIKPVKMKQLTLMIERLLGLSE</sequence>
<evidence type="ECO:0000259" key="17">
    <source>
        <dbReference type="PROSITE" id="PS50109"/>
    </source>
</evidence>
<evidence type="ECO:0000256" key="15">
    <source>
        <dbReference type="SAM" id="Coils"/>
    </source>
</evidence>
<dbReference type="InterPro" id="IPR003660">
    <property type="entry name" value="HAMP_dom"/>
</dbReference>
<feature type="transmembrane region" description="Helical" evidence="16">
    <location>
        <begin position="20"/>
        <end position="43"/>
    </location>
</feature>
<dbReference type="PROSITE" id="PS50885">
    <property type="entry name" value="HAMP"/>
    <property type="match status" value="1"/>
</dbReference>
<keyword evidence="9" id="KW-0067">ATP-binding</keyword>
<keyword evidence="10" id="KW-0902">Two-component regulatory system</keyword>
<dbReference type="Pfam" id="PF02518">
    <property type="entry name" value="HATPase_c"/>
    <property type="match status" value="1"/>
</dbReference>
<dbReference type="SUPFAM" id="SSF47384">
    <property type="entry name" value="Homodimeric domain of signal transducing histidine kinase"/>
    <property type="match status" value="1"/>
</dbReference>
<dbReference type="SUPFAM" id="SSF52172">
    <property type="entry name" value="CheY-like"/>
    <property type="match status" value="1"/>
</dbReference>
<keyword evidence="5 14" id="KW-0597">Phosphoprotein</keyword>
<feature type="domain" description="Histidine kinase" evidence="17">
    <location>
        <begin position="471"/>
        <end position="704"/>
    </location>
</feature>
<dbReference type="PRINTS" id="PR00344">
    <property type="entry name" value="BCTRLSENSOR"/>
</dbReference>
<dbReference type="PANTHER" id="PTHR43047">
    <property type="entry name" value="TWO-COMPONENT HISTIDINE PROTEIN KINASE"/>
    <property type="match status" value="1"/>
</dbReference>
<dbReference type="OrthoDB" id="510512at2"/>
<dbReference type="Proteomes" id="UP000191901">
    <property type="component" value="Chromosome"/>
</dbReference>
<keyword evidence="7" id="KW-0547">Nucleotide-binding</keyword>
<keyword evidence="16" id="KW-1133">Transmembrane helix</keyword>
<feature type="transmembrane region" description="Helical" evidence="16">
    <location>
        <begin position="354"/>
        <end position="377"/>
    </location>
</feature>
<evidence type="ECO:0000259" key="19">
    <source>
        <dbReference type="PROSITE" id="PS50885"/>
    </source>
</evidence>
<evidence type="ECO:0000256" key="9">
    <source>
        <dbReference type="ARBA" id="ARBA00022840"/>
    </source>
</evidence>
<dbReference type="Gene3D" id="1.10.287.130">
    <property type="match status" value="1"/>
</dbReference>
<keyword evidence="15" id="KW-0175">Coiled coil</keyword>
<keyword evidence="21" id="KW-1185">Reference proteome</keyword>
<dbReference type="SMART" id="SM00388">
    <property type="entry name" value="HisKA"/>
    <property type="match status" value="1"/>
</dbReference>
<dbReference type="InterPro" id="IPR005467">
    <property type="entry name" value="His_kinase_dom"/>
</dbReference>
<evidence type="ECO:0000256" key="7">
    <source>
        <dbReference type="ARBA" id="ARBA00022741"/>
    </source>
</evidence>
<feature type="domain" description="Response regulatory" evidence="18">
    <location>
        <begin position="732"/>
        <end position="849"/>
    </location>
</feature>
<accession>A0A1Z3HJT6</accession>
<comment type="subcellular location">
    <subcellularLocation>
        <location evidence="2">Membrane</location>
    </subcellularLocation>
</comment>
<proteinExistence type="inferred from homology"/>
<evidence type="ECO:0000256" key="3">
    <source>
        <dbReference type="ARBA" id="ARBA00006402"/>
    </source>
</evidence>
<feature type="coiled-coil region" evidence="15">
    <location>
        <begin position="423"/>
        <end position="471"/>
    </location>
</feature>
<evidence type="ECO:0000256" key="4">
    <source>
        <dbReference type="ARBA" id="ARBA00012438"/>
    </source>
</evidence>
<evidence type="ECO:0000313" key="20">
    <source>
        <dbReference type="EMBL" id="ASC70571.1"/>
    </source>
</evidence>
<dbReference type="InterPro" id="IPR004358">
    <property type="entry name" value="Sig_transdc_His_kin-like_C"/>
</dbReference>
<evidence type="ECO:0000256" key="2">
    <source>
        <dbReference type="ARBA" id="ARBA00004370"/>
    </source>
</evidence>
<keyword evidence="16" id="KW-0812">Transmembrane</keyword>
<dbReference type="SMART" id="SM00387">
    <property type="entry name" value="HATPase_c"/>
    <property type="match status" value="1"/>
</dbReference>
<comment type="catalytic activity">
    <reaction evidence="1">
        <text>ATP + protein L-histidine = ADP + protein N-phospho-L-histidine.</text>
        <dbReference type="EC" id="2.7.13.3"/>
    </reaction>
</comment>
<dbReference type="PROSITE" id="PS50109">
    <property type="entry name" value="HIS_KIN"/>
    <property type="match status" value="1"/>
</dbReference>
<evidence type="ECO:0000256" key="11">
    <source>
        <dbReference type="ARBA" id="ARBA00023136"/>
    </source>
</evidence>
<dbReference type="InterPro" id="IPR003661">
    <property type="entry name" value="HisK_dim/P_dom"/>
</dbReference>
<dbReference type="PROSITE" id="PS50110">
    <property type="entry name" value="RESPONSE_REGULATORY"/>
    <property type="match status" value="1"/>
</dbReference>
<evidence type="ECO:0000256" key="1">
    <source>
        <dbReference type="ARBA" id="ARBA00000085"/>
    </source>
</evidence>
<evidence type="ECO:0000256" key="5">
    <source>
        <dbReference type="ARBA" id="ARBA00022553"/>
    </source>
</evidence>
<dbReference type="GO" id="GO:0005524">
    <property type="term" value="F:ATP binding"/>
    <property type="evidence" value="ECO:0007669"/>
    <property type="project" value="UniProtKB-KW"/>
</dbReference>
<evidence type="ECO:0000313" key="21">
    <source>
        <dbReference type="Proteomes" id="UP000191901"/>
    </source>
</evidence>
<evidence type="ECO:0000256" key="6">
    <source>
        <dbReference type="ARBA" id="ARBA00022679"/>
    </source>
</evidence>
<dbReference type="GO" id="GO:0000155">
    <property type="term" value="F:phosphorelay sensor kinase activity"/>
    <property type="evidence" value="ECO:0007669"/>
    <property type="project" value="InterPro"/>
</dbReference>
<organism evidence="20 21">
    <name type="scientific">Halomicronema hongdechloris C2206</name>
    <dbReference type="NCBI Taxonomy" id="1641165"/>
    <lineage>
        <taxon>Bacteria</taxon>
        <taxon>Bacillati</taxon>
        <taxon>Cyanobacteriota</taxon>
        <taxon>Cyanophyceae</taxon>
        <taxon>Nodosilineales</taxon>
        <taxon>Nodosilineaceae</taxon>
        <taxon>Halomicronema</taxon>
    </lineage>
</organism>
<dbReference type="FunFam" id="3.30.565.10:FF:000010">
    <property type="entry name" value="Sensor histidine kinase RcsC"/>
    <property type="match status" value="1"/>
</dbReference>
<dbReference type="Gene3D" id="6.10.340.10">
    <property type="match status" value="1"/>
</dbReference>
<dbReference type="Gene3D" id="3.30.450.20">
    <property type="entry name" value="PAS domain"/>
    <property type="match status" value="1"/>
</dbReference>
<reference evidence="20 21" key="1">
    <citation type="journal article" date="2016" name="Biochim. Biophys. Acta">
        <title>Characterization of red-shifted phycobilisomes isolated from the chlorophyll f-containing cyanobacterium Halomicronema hongdechloris.</title>
        <authorList>
            <person name="Li Y."/>
            <person name="Lin Y."/>
            <person name="Garvey C.J."/>
            <person name="Birch D."/>
            <person name="Corkery R.W."/>
            <person name="Loughlin P.C."/>
            <person name="Scheer H."/>
            <person name="Willows R.D."/>
            <person name="Chen M."/>
        </authorList>
    </citation>
    <scope>NUCLEOTIDE SEQUENCE [LARGE SCALE GENOMIC DNA]</scope>
    <source>
        <strain evidence="20 21">C2206</strain>
    </source>
</reference>
<gene>
    <name evidence="20" type="ORF">XM38_015110</name>
</gene>
<dbReference type="Gene3D" id="3.40.50.2300">
    <property type="match status" value="1"/>
</dbReference>
<dbReference type="SMART" id="SM00304">
    <property type="entry name" value="HAMP"/>
    <property type="match status" value="1"/>
</dbReference>
<dbReference type="FunFam" id="1.10.287.130:FF:000038">
    <property type="entry name" value="Sensory transduction histidine kinase"/>
    <property type="match status" value="1"/>
</dbReference>
<name>A0A1Z3HJT6_9CYAN</name>
<evidence type="ECO:0000256" key="16">
    <source>
        <dbReference type="SAM" id="Phobius"/>
    </source>
</evidence>
<evidence type="ECO:0000256" key="13">
    <source>
        <dbReference type="ARBA" id="ARBA00074306"/>
    </source>
</evidence>
<dbReference type="CDD" id="cd16922">
    <property type="entry name" value="HATPase_EvgS-ArcB-TorS-like"/>
    <property type="match status" value="1"/>
</dbReference>
<dbReference type="Pfam" id="PF00072">
    <property type="entry name" value="Response_reg"/>
    <property type="match status" value="1"/>
</dbReference>
<dbReference type="PANTHER" id="PTHR43047:SF63">
    <property type="entry name" value="HISTIDINE KINASE"/>
    <property type="match status" value="1"/>
</dbReference>
<dbReference type="Pfam" id="PF00512">
    <property type="entry name" value="HisKA"/>
    <property type="match status" value="1"/>
</dbReference>
<dbReference type="EMBL" id="CP021983">
    <property type="protein sequence ID" value="ASC70571.1"/>
    <property type="molecule type" value="Genomic_DNA"/>
</dbReference>
<keyword evidence="8" id="KW-0418">Kinase</keyword>
<dbReference type="InterPro" id="IPR036097">
    <property type="entry name" value="HisK_dim/P_sf"/>
</dbReference>
<dbReference type="InterPro" id="IPR011006">
    <property type="entry name" value="CheY-like_superfamily"/>
</dbReference>
<evidence type="ECO:0000256" key="14">
    <source>
        <dbReference type="PROSITE-ProRule" id="PRU00169"/>
    </source>
</evidence>
<dbReference type="InterPro" id="IPR036890">
    <property type="entry name" value="HATPase_C_sf"/>
</dbReference>
<evidence type="ECO:0000256" key="10">
    <source>
        <dbReference type="ARBA" id="ARBA00023012"/>
    </source>
</evidence>
<dbReference type="AlphaFoldDB" id="A0A1Z3HJT6"/>
<dbReference type="Pfam" id="PF00672">
    <property type="entry name" value="HAMP"/>
    <property type="match status" value="1"/>
</dbReference>
<dbReference type="SMART" id="SM00448">
    <property type="entry name" value="REC"/>
    <property type="match status" value="1"/>
</dbReference>
<dbReference type="SUPFAM" id="SSF55874">
    <property type="entry name" value="ATPase domain of HSP90 chaperone/DNA topoisomerase II/histidine kinase"/>
    <property type="match status" value="1"/>
</dbReference>
<dbReference type="InterPro" id="IPR003594">
    <property type="entry name" value="HATPase_dom"/>
</dbReference>
<keyword evidence="12" id="KW-0131">Cell cycle</keyword>
<evidence type="ECO:0000256" key="12">
    <source>
        <dbReference type="ARBA" id="ARBA00023306"/>
    </source>
</evidence>
<dbReference type="GO" id="GO:0005886">
    <property type="term" value="C:plasma membrane"/>
    <property type="evidence" value="ECO:0007669"/>
    <property type="project" value="TreeGrafter"/>
</dbReference>
<feature type="modified residue" description="4-aspartylphosphate" evidence="14">
    <location>
        <position position="782"/>
    </location>
</feature>
<protein>
    <recommendedName>
        <fullName evidence="13">Circadian input-output histidine kinase CikA</fullName>
        <ecNumber evidence="4">2.7.13.3</ecNumber>
    </recommendedName>
</protein>
<dbReference type="CDD" id="cd06225">
    <property type="entry name" value="HAMP"/>
    <property type="match status" value="1"/>
</dbReference>
<dbReference type="KEGG" id="hhg:XM38_015110"/>
<dbReference type="Gene3D" id="3.30.565.10">
    <property type="entry name" value="Histidine kinase-like ATPase, C-terminal domain"/>
    <property type="match status" value="1"/>
</dbReference>
<dbReference type="CDD" id="cd00082">
    <property type="entry name" value="HisKA"/>
    <property type="match status" value="1"/>
</dbReference>
<keyword evidence="6" id="KW-0808">Transferase</keyword>
<dbReference type="InterPro" id="IPR001789">
    <property type="entry name" value="Sig_transdc_resp-reg_receiver"/>
</dbReference>
<feature type="domain" description="HAMP" evidence="19">
    <location>
        <begin position="379"/>
        <end position="431"/>
    </location>
</feature>
<dbReference type="GO" id="GO:0009927">
    <property type="term" value="F:histidine phosphotransfer kinase activity"/>
    <property type="evidence" value="ECO:0007669"/>
    <property type="project" value="TreeGrafter"/>
</dbReference>
<evidence type="ECO:0000256" key="8">
    <source>
        <dbReference type="ARBA" id="ARBA00022777"/>
    </source>
</evidence>
<evidence type="ECO:0000259" key="18">
    <source>
        <dbReference type="PROSITE" id="PS50110"/>
    </source>
</evidence>
<dbReference type="EC" id="2.7.13.3" evidence="4"/>
<keyword evidence="11 16" id="KW-0472">Membrane</keyword>
<dbReference type="SUPFAM" id="SSF158472">
    <property type="entry name" value="HAMP domain-like"/>
    <property type="match status" value="1"/>
</dbReference>
<comment type="similarity">
    <text evidence="3">In the N-terminal section; belongs to the phytochrome family.</text>
</comment>